<evidence type="ECO:0000313" key="13">
    <source>
        <dbReference type="Proteomes" id="UP000005233"/>
    </source>
</evidence>
<keyword evidence="8" id="KW-0460">Magnesium</keyword>
<dbReference type="PANTHER" id="PTHR30194:SF3">
    <property type="entry name" value="CROSSOVER JUNCTION ENDODEOXYRIBONUCLEASE RUVC"/>
    <property type="match status" value="1"/>
</dbReference>
<evidence type="ECO:0000256" key="11">
    <source>
        <dbReference type="ARBA" id="ARBA00023204"/>
    </source>
</evidence>
<gene>
    <name evidence="12" type="primary">ruvC</name>
    <name evidence="12" type="ordered locus">Mtc_1276</name>
</gene>
<dbReference type="GeneID" id="11971402"/>
<keyword evidence="5 12" id="KW-0255">Endonuclease</keyword>
<dbReference type="InterPro" id="IPR012337">
    <property type="entry name" value="RNaseH-like_sf"/>
</dbReference>
<keyword evidence="7 12" id="KW-0378">Hydrolase</keyword>
<protein>
    <submittedName>
        <fullName evidence="12">Holliday junction endonuclease RuvC</fullName>
        <ecNumber evidence="12">3.1.22.4</ecNumber>
    </submittedName>
</protein>
<name>H8I9I5_METCZ</name>
<dbReference type="KEGG" id="mez:Mtc_1276"/>
<dbReference type="PROSITE" id="PS01321">
    <property type="entry name" value="RUVC"/>
    <property type="match status" value="1"/>
</dbReference>
<evidence type="ECO:0000256" key="8">
    <source>
        <dbReference type="ARBA" id="ARBA00022842"/>
    </source>
</evidence>
<keyword evidence="3" id="KW-0540">Nuclease</keyword>
<dbReference type="GO" id="GO:0006310">
    <property type="term" value="P:DNA recombination"/>
    <property type="evidence" value="ECO:0007669"/>
    <property type="project" value="UniProtKB-KW"/>
</dbReference>
<proteinExistence type="inferred from homology"/>
<dbReference type="PANTHER" id="PTHR30194">
    <property type="entry name" value="CROSSOVER JUNCTION ENDODEOXYRIBONUCLEASE RUVC"/>
    <property type="match status" value="1"/>
</dbReference>
<dbReference type="InterPro" id="IPR002176">
    <property type="entry name" value="X-over_junc_endoDNase_RuvC"/>
</dbReference>
<dbReference type="Proteomes" id="UP000005233">
    <property type="component" value="Chromosome"/>
</dbReference>
<comment type="similarity">
    <text evidence="1">Belongs to the RuvC family.</text>
</comment>
<dbReference type="FunFam" id="3.30.420.10:FF:000002">
    <property type="entry name" value="Crossover junction endodeoxyribonuclease RuvC"/>
    <property type="match status" value="1"/>
</dbReference>
<dbReference type="STRING" id="1041930.Mtc_1276"/>
<dbReference type="GO" id="GO:0008821">
    <property type="term" value="F:crossover junction DNA endonuclease activity"/>
    <property type="evidence" value="ECO:0007669"/>
    <property type="project" value="InterPro"/>
</dbReference>
<dbReference type="InterPro" id="IPR020563">
    <property type="entry name" value="X-over_junc_endoDNase_Mg_BS"/>
</dbReference>
<dbReference type="EMBL" id="CP003243">
    <property type="protein sequence ID" value="AFD00030.1"/>
    <property type="molecule type" value="Genomic_DNA"/>
</dbReference>
<dbReference type="InterPro" id="IPR036397">
    <property type="entry name" value="RNaseH_sf"/>
</dbReference>
<evidence type="ECO:0000313" key="12">
    <source>
        <dbReference type="EMBL" id="AFD00030.1"/>
    </source>
</evidence>
<evidence type="ECO:0000256" key="9">
    <source>
        <dbReference type="ARBA" id="ARBA00023125"/>
    </source>
</evidence>
<dbReference type="GO" id="GO:0046872">
    <property type="term" value="F:metal ion binding"/>
    <property type="evidence" value="ECO:0007669"/>
    <property type="project" value="UniProtKB-KW"/>
</dbReference>
<dbReference type="OrthoDB" id="145593at2157"/>
<dbReference type="NCBIfam" id="NF000711">
    <property type="entry name" value="PRK00039.2-1"/>
    <property type="match status" value="1"/>
</dbReference>
<keyword evidence="13" id="KW-1185">Reference proteome</keyword>
<evidence type="ECO:0000256" key="10">
    <source>
        <dbReference type="ARBA" id="ARBA00023172"/>
    </source>
</evidence>
<dbReference type="HOGENOM" id="CLU_091257_3_1_2"/>
<keyword evidence="4" id="KW-0479">Metal-binding</keyword>
<dbReference type="GO" id="GO:0003677">
    <property type="term" value="F:DNA binding"/>
    <property type="evidence" value="ECO:0007669"/>
    <property type="project" value="UniProtKB-KW"/>
</dbReference>
<dbReference type="CDD" id="cd16962">
    <property type="entry name" value="RuvC"/>
    <property type="match status" value="1"/>
</dbReference>
<dbReference type="RefSeq" id="WP_014405867.1">
    <property type="nucleotide sequence ID" value="NC_017034.1"/>
</dbReference>
<evidence type="ECO:0000256" key="4">
    <source>
        <dbReference type="ARBA" id="ARBA00022723"/>
    </source>
</evidence>
<evidence type="ECO:0000256" key="6">
    <source>
        <dbReference type="ARBA" id="ARBA00022763"/>
    </source>
</evidence>
<sequence>MRILGIDPGIALTGFGVVEKDGTRIKPGGYGHISTESGTPIPERLKILYDDMANIMEEYVPDVVAVEEIFFNNNAKTAIVAAQARGVIILSAVNNGIKVVEYTPLQVKQAVIGYGRASKQQVQFMVKELLHLKEIPRPDDTADALAIAICHAHSVDAMDMMERKRI</sequence>
<reference evidence="12 13" key="1">
    <citation type="journal article" date="2012" name="J. Bacteriol.">
        <title>Complete genome sequence of a thermophilic methanogen, Methanocella conradii HZ254, isolated from Chinese rice field soil.</title>
        <authorList>
            <person name="Lu Z."/>
            <person name="Lu Y."/>
        </authorList>
    </citation>
    <scope>NUCLEOTIDE SEQUENCE [LARGE SCALE GENOMIC DNA]</scope>
    <source>
        <strain evidence="13">DSM 24694 / JCM 17849 / CGMCC 1.5162 / HZ254</strain>
    </source>
</reference>
<keyword evidence="6" id="KW-0227">DNA damage</keyword>
<dbReference type="Gene3D" id="3.30.420.10">
    <property type="entry name" value="Ribonuclease H-like superfamily/Ribonuclease H"/>
    <property type="match status" value="1"/>
</dbReference>
<dbReference type="AlphaFoldDB" id="H8I9I5"/>
<organism evidence="12 13">
    <name type="scientific">Methanocella conradii (strain DSM 24694 / JCM 17849 / CGMCC 1.5162 / HZ254)</name>
    <dbReference type="NCBI Taxonomy" id="1041930"/>
    <lineage>
        <taxon>Archaea</taxon>
        <taxon>Methanobacteriati</taxon>
        <taxon>Methanobacteriota</taxon>
        <taxon>Stenosarchaea group</taxon>
        <taxon>Methanomicrobia</taxon>
        <taxon>Methanocellales</taxon>
        <taxon>Methanocellaceae</taxon>
        <taxon>Methanocella</taxon>
    </lineage>
</organism>
<dbReference type="SUPFAM" id="SSF53098">
    <property type="entry name" value="Ribonuclease H-like"/>
    <property type="match status" value="1"/>
</dbReference>
<dbReference type="HAMAP" id="MF_00034">
    <property type="entry name" value="RuvC"/>
    <property type="match status" value="1"/>
</dbReference>
<accession>H8I9I5</accession>
<evidence type="ECO:0000256" key="1">
    <source>
        <dbReference type="ARBA" id="ARBA00009518"/>
    </source>
</evidence>
<dbReference type="EC" id="3.1.22.4" evidence="12"/>
<keyword evidence="2" id="KW-0963">Cytoplasm</keyword>
<keyword evidence="10" id="KW-0233">DNA recombination</keyword>
<dbReference type="eggNOG" id="arCOG06910">
    <property type="taxonomic scope" value="Archaea"/>
</dbReference>
<keyword evidence="11" id="KW-0234">DNA repair</keyword>
<dbReference type="GO" id="GO:0006281">
    <property type="term" value="P:DNA repair"/>
    <property type="evidence" value="ECO:0007669"/>
    <property type="project" value="UniProtKB-KW"/>
</dbReference>
<dbReference type="Pfam" id="PF02075">
    <property type="entry name" value="RuvC"/>
    <property type="match status" value="1"/>
</dbReference>
<evidence type="ECO:0000256" key="7">
    <source>
        <dbReference type="ARBA" id="ARBA00022801"/>
    </source>
</evidence>
<dbReference type="NCBIfam" id="TIGR00228">
    <property type="entry name" value="ruvC"/>
    <property type="match status" value="1"/>
</dbReference>
<evidence type="ECO:0000256" key="2">
    <source>
        <dbReference type="ARBA" id="ARBA00022490"/>
    </source>
</evidence>
<keyword evidence="9" id="KW-0238">DNA-binding</keyword>
<dbReference type="PRINTS" id="PR00696">
    <property type="entry name" value="RSOLVASERUVC"/>
</dbReference>
<evidence type="ECO:0000256" key="3">
    <source>
        <dbReference type="ARBA" id="ARBA00022722"/>
    </source>
</evidence>
<evidence type="ECO:0000256" key="5">
    <source>
        <dbReference type="ARBA" id="ARBA00022759"/>
    </source>
</evidence>